<protein>
    <submittedName>
        <fullName evidence="3">Unannotated protein</fullName>
    </submittedName>
</protein>
<dbReference type="EMBL" id="CAEZSR010000316">
    <property type="protein sequence ID" value="CAB4600194.1"/>
    <property type="molecule type" value="Genomic_DNA"/>
</dbReference>
<sequence>MDVGGLHQRIGDLADADLGLLDDQVLHESVVAIGRELARLQIAFARHLREWEQRGIFERDGSKSAAHRLARELGSCLSGRRREMWRARRLDTMCLSVQAVLDGRVSLDLFDLLASVNTPARRAMFERDEQLLIDTCAELVSFDAVKALRYWANRADDALAAARPATPADESSDASPREGDAAPQGDADPPADEATPDDVAASDADDASAPADAESRLYASRTMDDVLELRGTFGPIDGTIVERELIRLAEQIRQADAKAGISRTAAQRRAAALVEMATRSATAPADGRRPQPLFSVVVGSETMDHLCELSNGIVITAGQLVPWITRAMLETMLFSGPRTVLTVSSRRTFTGALRRAIQIRDRRCQHPAACDTPAEDCHVDHIVPWSRGGPTSQFNGRALCEPQNVLPHLQDPHAPPLPEQQVNESLALVEQLRWRLQHEPPPPGMHLEFRWVPDGVGDRAIPLGPVADAA</sequence>
<dbReference type="GO" id="GO:0004519">
    <property type="term" value="F:endonuclease activity"/>
    <property type="evidence" value="ECO:0007669"/>
    <property type="project" value="InterPro"/>
</dbReference>
<proteinExistence type="predicted"/>
<evidence type="ECO:0000313" key="3">
    <source>
        <dbReference type="EMBL" id="CAB4600194.1"/>
    </source>
</evidence>
<dbReference type="Pfam" id="PF01844">
    <property type="entry name" value="HNH"/>
    <property type="match status" value="1"/>
</dbReference>
<evidence type="ECO:0000259" key="2">
    <source>
        <dbReference type="SMART" id="SM00507"/>
    </source>
</evidence>
<dbReference type="GO" id="GO:0008270">
    <property type="term" value="F:zinc ion binding"/>
    <property type="evidence" value="ECO:0007669"/>
    <property type="project" value="InterPro"/>
</dbReference>
<organism evidence="3">
    <name type="scientific">freshwater metagenome</name>
    <dbReference type="NCBI Taxonomy" id="449393"/>
    <lineage>
        <taxon>unclassified sequences</taxon>
        <taxon>metagenomes</taxon>
        <taxon>ecological metagenomes</taxon>
    </lineage>
</organism>
<dbReference type="GO" id="GO:0003676">
    <property type="term" value="F:nucleic acid binding"/>
    <property type="evidence" value="ECO:0007669"/>
    <property type="project" value="InterPro"/>
</dbReference>
<reference evidence="3" key="1">
    <citation type="submission" date="2020-05" db="EMBL/GenBank/DDBJ databases">
        <authorList>
            <person name="Chiriac C."/>
            <person name="Salcher M."/>
            <person name="Ghai R."/>
            <person name="Kavagutti S V."/>
        </authorList>
    </citation>
    <scope>NUCLEOTIDE SEQUENCE</scope>
</reference>
<feature type="domain" description="HNH nuclease" evidence="2">
    <location>
        <begin position="352"/>
        <end position="405"/>
    </location>
</feature>
<feature type="region of interest" description="Disordered" evidence="1">
    <location>
        <begin position="162"/>
        <end position="216"/>
    </location>
</feature>
<name>A0A6J6GM20_9ZZZZ</name>
<dbReference type="InterPro" id="IPR002711">
    <property type="entry name" value="HNH"/>
</dbReference>
<dbReference type="Gene3D" id="1.10.30.50">
    <property type="match status" value="1"/>
</dbReference>
<accession>A0A6J6GM20</accession>
<dbReference type="SMART" id="SM00507">
    <property type="entry name" value="HNHc"/>
    <property type="match status" value="1"/>
</dbReference>
<feature type="compositionally biased region" description="Low complexity" evidence="1">
    <location>
        <begin position="197"/>
        <end position="212"/>
    </location>
</feature>
<dbReference type="CDD" id="cd00085">
    <property type="entry name" value="HNHc"/>
    <property type="match status" value="1"/>
</dbReference>
<dbReference type="InterPro" id="IPR003615">
    <property type="entry name" value="HNH_nuc"/>
</dbReference>
<dbReference type="AlphaFoldDB" id="A0A6J6GM20"/>
<evidence type="ECO:0000256" key="1">
    <source>
        <dbReference type="SAM" id="MobiDB-lite"/>
    </source>
</evidence>
<gene>
    <name evidence="3" type="ORF">UFOPK1493_04271</name>
</gene>